<proteinExistence type="predicted"/>
<name>A0AAD4UT65_PRUDU</name>
<evidence type="ECO:0000313" key="2">
    <source>
        <dbReference type="Proteomes" id="UP001054821"/>
    </source>
</evidence>
<accession>A0AAD4UT65</accession>
<organism evidence="1 2">
    <name type="scientific">Prunus dulcis</name>
    <name type="common">Almond</name>
    <name type="synonym">Amygdalus dulcis</name>
    <dbReference type="NCBI Taxonomy" id="3755"/>
    <lineage>
        <taxon>Eukaryota</taxon>
        <taxon>Viridiplantae</taxon>
        <taxon>Streptophyta</taxon>
        <taxon>Embryophyta</taxon>
        <taxon>Tracheophyta</taxon>
        <taxon>Spermatophyta</taxon>
        <taxon>Magnoliopsida</taxon>
        <taxon>eudicotyledons</taxon>
        <taxon>Gunneridae</taxon>
        <taxon>Pentapetalae</taxon>
        <taxon>rosids</taxon>
        <taxon>fabids</taxon>
        <taxon>Rosales</taxon>
        <taxon>Rosaceae</taxon>
        <taxon>Amygdaloideae</taxon>
        <taxon>Amygdaleae</taxon>
        <taxon>Prunus</taxon>
    </lineage>
</organism>
<dbReference type="AlphaFoldDB" id="A0AAD4UT65"/>
<reference evidence="1 2" key="1">
    <citation type="journal article" date="2022" name="G3 (Bethesda)">
        <title>Whole-genome sequence and methylome profiling of the almond [Prunus dulcis (Mill.) D.A. Webb] cultivar 'Nonpareil'.</title>
        <authorList>
            <person name="D'Amico-Willman K.M."/>
            <person name="Ouma W.Z."/>
            <person name="Meulia T."/>
            <person name="Sideli G.M."/>
            <person name="Gradziel T.M."/>
            <person name="Fresnedo-Ramirez J."/>
        </authorList>
    </citation>
    <scope>NUCLEOTIDE SEQUENCE [LARGE SCALE GENOMIC DNA]</scope>
    <source>
        <strain evidence="1">Clone GOH B32 T37-40</strain>
    </source>
</reference>
<sequence length="117" mass="12601">MNNQRIEPEALAICRTGLANMGYKATLGVESVVGTEGTYRSILLGLSVWSISLSSPTNVSFAQTRSPSPVDFEPAGWPGWGGSDRRFLFTVGDAFAAVNFRLGRRNANPTAFLVFVS</sequence>
<protein>
    <submittedName>
        <fullName evidence="1">Uncharacterized protein</fullName>
    </submittedName>
</protein>
<comment type="caution">
    <text evidence="1">The sequence shown here is derived from an EMBL/GenBank/DDBJ whole genome shotgun (WGS) entry which is preliminary data.</text>
</comment>
<keyword evidence="2" id="KW-1185">Reference proteome</keyword>
<evidence type="ECO:0000313" key="1">
    <source>
        <dbReference type="EMBL" id="KAI5311651.1"/>
    </source>
</evidence>
<gene>
    <name evidence="1" type="ORF">L3X38_040824</name>
</gene>
<dbReference type="EMBL" id="JAJFAZ020000008">
    <property type="protein sequence ID" value="KAI5311651.1"/>
    <property type="molecule type" value="Genomic_DNA"/>
</dbReference>
<dbReference type="Proteomes" id="UP001054821">
    <property type="component" value="Chromosome 8"/>
</dbReference>